<dbReference type="PANTHER" id="PTHR45703:SF4">
    <property type="entry name" value="DYNEIN AXONEMAL HEAVY CHAIN 17"/>
    <property type="match status" value="1"/>
</dbReference>
<name>A0A8D1SC18_PIG</name>
<dbReference type="Ensembl" id="ENSSSCT00055060525.1">
    <property type="protein sequence ID" value="ENSSSCP00055048487.1"/>
    <property type="gene ID" value="ENSSSCG00055030057.1"/>
</dbReference>
<dbReference type="SUPFAM" id="SSF52540">
    <property type="entry name" value="P-loop containing nucleoside triphosphate hydrolases"/>
    <property type="match status" value="3"/>
</dbReference>
<feature type="domain" description="Dynein heavy chain AAA 5 extension" evidence="18">
    <location>
        <begin position="2148"/>
        <end position="2266"/>
    </location>
</feature>
<dbReference type="GO" id="GO:0051959">
    <property type="term" value="F:dynein light intermediate chain binding"/>
    <property type="evidence" value="ECO:0007669"/>
    <property type="project" value="InterPro"/>
</dbReference>
<dbReference type="FunFam" id="1.10.8.710:FF:000002">
    <property type="entry name" value="dynein heavy chain 17, axonemal"/>
    <property type="match status" value="1"/>
</dbReference>
<dbReference type="InterPro" id="IPR042228">
    <property type="entry name" value="Dynein_linker_3"/>
</dbReference>
<keyword evidence="6" id="KW-0547">Nucleotide-binding</keyword>
<keyword evidence="10" id="KW-0969">Cilium</keyword>
<feature type="domain" description="Dynein heavy chain hydrolytic ATP-binding dynein motor region" evidence="17">
    <location>
        <begin position="1670"/>
        <end position="1990"/>
    </location>
</feature>
<dbReference type="Pfam" id="PF17852">
    <property type="entry name" value="Dynein_AAA_lid"/>
    <property type="match status" value="1"/>
</dbReference>
<reference evidence="19" key="1">
    <citation type="submission" date="2025-05" db="UniProtKB">
        <authorList>
            <consortium name="Ensembl"/>
        </authorList>
    </citation>
    <scope>IDENTIFICATION</scope>
</reference>
<dbReference type="FunFam" id="3.40.50.300:FF:000219">
    <property type="entry name" value="Dynein axonemal heavy chain 17"/>
    <property type="match status" value="1"/>
</dbReference>
<dbReference type="FunFam" id="1.20.58.1120:FF:000002">
    <property type="entry name" value="Dynein heavy chain 9, axonemal"/>
    <property type="match status" value="1"/>
</dbReference>
<dbReference type="Proteomes" id="UP000694724">
    <property type="component" value="Unplaced"/>
</dbReference>
<dbReference type="Pfam" id="PF12775">
    <property type="entry name" value="AAA_7"/>
    <property type="match status" value="1"/>
</dbReference>
<evidence type="ECO:0000256" key="9">
    <source>
        <dbReference type="ARBA" id="ARBA00023054"/>
    </source>
</evidence>
<organism evidence="19 20">
    <name type="scientific">Sus scrofa</name>
    <name type="common">Pig</name>
    <dbReference type="NCBI Taxonomy" id="9823"/>
    <lineage>
        <taxon>Eukaryota</taxon>
        <taxon>Metazoa</taxon>
        <taxon>Chordata</taxon>
        <taxon>Craniata</taxon>
        <taxon>Vertebrata</taxon>
        <taxon>Euteleostomi</taxon>
        <taxon>Mammalia</taxon>
        <taxon>Eutheria</taxon>
        <taxon>Laurasiatheria</taxon>
        <taxon>Artiodactyla</taxon>
        <taxon>Suina</taxon>
        <taxon>Suidae</taxon>
        <taxon>Sus</taxon>
    </lineage>
</organism>
<dbReference type="InterPro" id="IPR027417">
    <property type="entry name" value="P-loop_NTPase"/>
</dbReference>
<dbReference type="Ensembl" id="ENSSSCT00065100124.1">
    <property type="protein sequence ID" value="ENSSSCP00065043981.1"/>
    <property type="gene ID" value="ENSSSCG00065071599.1"/>
</dbReference>
<dbReference type="Gene3D" id="1.10.287.2620">
    <property type="match status" value="1"/>
</dbReference>
<feature type="domain" description="Dynein heavy chain tail" evidence="15">
    <location>
        <begin position="308"/>
        <end position="633"/>
    </location>
</feature>
<evidence type="ECO:0000256" key="3">
    <source>
        <dbReference type="ARBA" id="ARBA00022490"/>
    </source>
</evidence>
<dbReference type="GO" id="GO:0005874">
    <property type="term" value="C:microtubule"/>
    <property type="evidence" value="ECO:0007669"/>
    <property type="project" value="UniProtKB-KW"/>
</dbReference>
<dbReference type="Gene3D" id="1.10.472.130">
    <property type="match status" value="1"/>
</dbReference>
<evidence type="ECO:0000256" key="11">
    <source>
        <dbReference type="ARBA" id="ARBA00023175"/>
    </source>
</evidence>
<feature type="domain" description="Dynein heavy chain tail" evidence="15">
    <location>
        <begin position="125"/>
        <end position="183"/>
    </location>
</feature>
<dbReference type="InterPro" id="IPR043157">
    <property type="entry name" value="Dynein_AAA1S"/>
</dbReference>
<dbReference type="FunFam" id="3.20.180.20:FF:000001">
    <property type="entry name" value="Dynein axonemal heavy chain 5"/>
    <property type="match status" value="1"/>
</dbReference>
<keyword evidence="12" id="KW-0206">Cytoskeleton</keyword>
<evidence type="ECO:0000313" key="20">
    <source>
        <dbReference type="Proteomes" id="UP000694724"/>
    </source>
</evidence>
<evidence type="ECO:0000256" key="1">
    <source>
        <dbReference type="ARBA" id="ARBA00004430"/>
    </source>
</evidence>
<dbReference type="InterPro" id="IPR013594">
    <property type="entry name" value="Dynein_heavy_tail"/>
</dbReference>
<evidence type="ECO:0000256" key="5">
    <source>
        <dbReference type="ARBA" id="ARBA00022737"/>
    </source>
</evidence>
<feature type="domain" description="Dynein heavy chain tail" evidence="15">
    <location>
        <begin position="221"/>
        <end position="267"/>
    </location>
</feature>
<comment type="similarity">
    <text evidence="2">Belongs to the dynein heavy chain family.</text>
</comment>
<dbReference type="Proteomes" id="UP000694725">
    <property type="component" value="Unplaced"/>
</dbReference>
<evidence type="ECO:0000256" key="6">
    <source>
        <dbReference type="ARBA" id="ARBA00022741"/>
    </source>
</evidence>
<dbReference type="Pfam" id="PF12774">
    <property type="entry name" value="AAA_6"/>
    <property type="match status" value="1"/>
</dbReference>
<evidence type="ECO:0000259" key="15">
    <source>
        <dbReference type="Pfam" id="PF08385"/>
    </source>
</evidence>
<comment type="subcellular location">
    <subcellularLocation>
        <location evidence="1">Cytoplasm</location>
        <location evidence="1">Cytoskeleton</location>
        <location evidence="1">Cilium axoneme</location>
    </subcellularLocation>
</comment>
<keyword evidence="5" id="KW-0677">Repeat</keyword>
<dbReference type="GO" id="GO:0005930">
    <property type="term" value="C:axoneme"/>
    <property type="evidence" value="ECO:0007669"/>
    <property type="project" value="UniProtKB-SubCell"/>
</dbReference>
<dbReference type="InterPro" id="IPR013602">
    <property type="entry name" value="Dynein_heavy_linker"/>
</dbReference>
<keyword evidence="4" id="KW-0493">Microtubule</keyword>
<dbReference type="Gene3D" id="1.20.920.30">
    <property type="match status" value="1"/>
</dbReference>
<keyword evidence="3" id="KW-0963">Cytoplasm</keyword>
<dbReference type="Pfam" id="PF08385">
    <property type="entry name" value="DHC_N1"/>
    <property type="match status" value="3"/>
</dbReference>
<protein>
    <recommendedName>
        <fullName evidence="21">Dynein axonemal heavy chain 17</fullName>
    </recommendedName>
</protein>
<dbReference type="Gene3D" id="1.20.58.1120">
    <property type="match status" value="1"/>
</dbReference>
<proteinExistence type="inferred from homology"/>
<keyword evidence="8" id="KW-0243">Dynein</keyword>
<dbReference type="GO" id="GO:0030286">
    <property type="term" value="C:dynein complex"/>
    <property type="evidence" value="ECO:0007669"/>
    <property type="project" value="UniProtKB-KW"/>
</dbReference>
<evidence type="ECO:0000256" key="12">
    <source>
        <dbReference type="ARBA" id="ARBA00023212"/>
    </source>
</evidence>
<evidence type="ECO:0000256" key="7">
    <source>
        <dbReference type="ARBA" id="ARBA00022840"/>
    </source>
</evidence>
<keyword evidence="9" id="KW-0175">Coiled coil</keyword>
<keyword evidence="13" id="KW-0966">Cell projection</keyword>
<dbReference type="Gene3D" id="3.20.180.20">
    <property type="entry name" value="Dynein heavy chain, N-terminal domain 2"/>
    <property type="match status" value="1"/>
</dbReference>
<evidence type="ECO:0000256" key="14">
    <source>
        <dbReference type="SAM" id="MobiDB-lite"/>
    </source>
</evidence>
<dbReference type="InterPro" id="IPR042222">
    <property type="entry name" value="Dynein_2_N"/>
</dbReference>
<dbReference type="GO" id="GO:0007018">
    <property type="term" value="P:microtubule-based movement"/>
    <property type="evidence" value="ECO:0007669"/>
    <property type="project" value="InterPro"/>
</dbReference>
<keyword evidence="7" id="KW-0067">ATP-binding</keyword>
<dbReference type="FunFam" id="3.40.50.300:FF:000682">
    <property type="entry name" value="Dynein axonemal heavy chain 17"/>
    <property type="match status" value="1"/>
</dbReference>
<dbReference type="GO" id="GO:0005524">
    <property type="term" value="F:ATP binding"/>
    <property type="evidence" value="ECO:0007669"/>
    <property type="project" value="UniProtKB-KW"/>
</dbReference>
<evidence type="ECO:0000256" key="4">
    <source>
        <dbReference type="ARBA" id="ARBA00022701"/>
    </source>
</evidence>
<dbReference type="Gene3D" id="1.10.8.710">
    <property type="match status" value="1"/>
</dbReference>
<dbReference type="InterPro" id="IPR035699">
    <property type="entry name" value="AAA_6"/>
</dbReference>
<dbReference type="InterPro" id="IPR041466">
    <property type="entry name" value="Dynein_AAA5_ext"/>
</dbReference>
<feature type="region of interest" description="Disordered" evidence="14">
    <location>
        <begin position="184"/>
        <end position="221"/>
    </location>
</feature>
<dbReference type="GO" id="GO:0045505">
    <property type="term" value="F:dynein intermediate chain binding"/>
    <property type="evidence" value="ECO:0007669"/>
    <property type="project" value="InterPro"/>
</dbReference>
<keyword evidence="11" id="KW-0505">Motor protein</keyword>
<evidence type="ECO:0000256" key="10">
    <source>
        <dbReference type="ARBA" id="ARBA00023069"/>
    </source>
</evidence>
<evidence type="ECO:0000256" key="13">
    <source>
        <dbReference type="ARBA" id="ARBA00023273"/>
    </source>
</evidence>
<evidence type="ECO:0000259" key="18">
    <source>
        <dbReference type="Pfam" id="PF17852"/>
    </source>
</evidence>
<dbReference type="InterPro" id="IPR026983">
    <property type="entry name" value="DHC"/>
</dbReference>
<dbReference type="Pfam" id="PF08393">
    <property type="entry name" value="DHC_N2"/>
    <property type="match status" value="1"/>
</dbReference>
<dbReference type="FunFam" id="1.20.140.100:FF:000007">
    <property type="entry name" value="Dynein axonemal heavy chain 9"/>
    <property type="match status" value="1"/>
</dbReference>
<accession>A0A8D1SC18</accession>
<evidence type="ECO:0000259" key="16">
    <source>
        <dbReference type="Pfam" id="PF08393"/>
    </source>
</evidence>
<sequence>MALPLHGHGGWAAVTVLAPQPAPPPPAETGSDRLRQSLRSLSFQVLDSLLNQSENLSGWPRVVSEDLVKQVHKLKNEMFVMGGKIKGKTLLPVPEHLGSLDGTLESMERWGQGEVIPSSLDNSLLHAIETIVIDWSHQIRDVLSKDSAQALLDGLHPLPRVEFEFWDARLINLKCIHEQVTPAGVLSTRPSPRGPGGPPESLSSSRQALAETLPPSARPARPSQLPTFIAKVLDTVCFIWATSEHYNTPSRVIVILQEFCNQLIETVAPPGLAPSPSLPGSELEESLQRWASLGRWTDEACWGFLRQNLYKTAIEFLKLEKIELGGVRGSILGSQVTQIYEEVFELVKVFADCKYDPLDPGDSTKIQDLDRRLATIFCQGFDDCSSIESCARLLHMCGGLLERPLILAEVVPRYSVMLELFDAELDNTKALYDAQMAASADGNIPPIHKNMPPVAGQLKWSLELQERLEAPMRDLKHIEHPVMSSEEAKLIYQKYDEMMELLRNYRERIYQQWVAGVDQDCHFNLGQPLIQRDPVTSLIHVNFSKALVAVLREVKYLNFQQQKEVPSSAETLFSQHETFRKFVGNLELIVGWYNEIKTTMMDVEFPLIKSELEAIDVQLLDAERTLFWNSEGTKAGVGPEASSPNASLPLLLSFQDWSANPMFERKDNKKEALLDLDGRTAHLNKRYTAVKDAGLKIQAMVAENAELFRADVTSPSWKDYINYVDSLVLDGFYCFIRKSLNYLMDNMESIAPLFEVRMELDDDGLVFSPSLDMGGDRSFLALIGSLVTDIFNVARLIPRLAKGRMNYKVRPHCLPRHQLPSWAGTASLMQPRPGVRVCSGEVLSGYQDSFERYSYLWADDPQEVMKNFLTFGRAVSPEDLDTRAEETLPKRPPTLAQFQQQIDAYEKLYEEVSRRENAKVFGGWLQCDCRPFKQAVLNSIKRWSLMFKRHLSNHVINSLADLEAFMKVARAGLTKPLKEGDYDGLVEVMRHLMKVKERQSATDSMFEPLKQTIELLKSYGEEMPEETHLKLQELPEQWTHTKKLAIQVKQNVAPLQANEVSILRRKCQQFEQHEFREKFRQEAPFSFSDPEPYRSLDKVALSIAAMEGVMEALCKSGSLFEVTVPDYKQLKACHKEVRLLKELWDMIVMVNTSFAAWKTTKWQDINVEQMDIDCKKFAKDVRSLDKEMKSWDAFVGLDNTVKNMITALRAVSELQNPAIRDRHWQQLMQATQVKFEMSDETTLADLLQLNLHRYEDEVRNIVDKAVKESGMEKVLKALDSTWSTMEFEHEPHPRTGTMMLKADEVLVETLEDNQVQLQNLMMSKYLSHFLKEVTSWQQKLSTADSVISIWFEVQRTWSHLESIFIGSEDIRAQLPEDSTRFDDIDQEFKALMEEAVKTPNVVEATNKPGLYDKLENLKKRLAVCEKALAEYLETKRLAFPRFYFVSSADLLDILSNGNDPVEVSRHLSKLFDSLCKLKFRLDADGKPLKVSLGMYSKEDEYVDFDRDCDLSGQVEVWLNRVLDRMCATLRHEIPEAVVTYEEKPREQWIFDYPAQIALTCTQIWWTTEVGLAFARLEEGYENAIKDYNKKQVSQLNALITLLIGNLSAGDRMKIMTICTIDVHARDVVAKMIAAKVESSQAFTWQSQLRHRWDEEKQHCFANICDAQIQYSYEYLGNTPRLVITPLTDRCYITLTQSLHLIMGGAPAGPAGTGKTETTKDLGRALGTMVYVFNCSEQMDYKSCGNIYKGLAQTGAWGCFDEFNRISVEVLSVIAVQVKCVQDAIRAKKQLFNFLGEMISLIPTVGLFITMNPGYAGRTELPENLKALFRPCAMVVPDFELICEIMLVAEGFLEARLLARKFITLYTLCKELLSKQDHYDWGLRAIKSVLVVAGSLKRGDPGRAEDQVLMRALRDFNIPKIVTDDLPVFMGLIGDLFPALDVPRKRDLNFEKVGLRLQAEDSFVLKVVQLEELLQVRHSVFVIGNAGSGKSQVLKSLNKTYQNLKRKPVAVDLDPKAVTCDELFGIINPATREWKDGLFSTIMRDLANITHDGPKWIVLDGDIDPMWIESLNTVMDDNKVLTLASNERIPLNRTMRLVFEISHLRTATPATVSRAGILYINPADLGWNPVVSSWIERRQVQSEKANLTILFDKYLPTCLDKLRLGFKKITPVPEITVVQTVLYLLECLLTEKNAPPDSAKELYELYFVFACLWAFGGAMFQDQLVDYRVEFSKWWVNEFKTIKFPSQGTVFDYYIDPDTKKFLPWTDRVPSFELDPDVPLQASLVHTTETVRIRYFLDLLMEKSRPVMLVGNAGTGKSVLMGDKLDSLSTDEYLVQAVPFNFYTTSAMLQGVLEKPLEKKSGRNYGPPGTKKLVYFLDDMNMPEVDKYGTVAPHTLIRQHMDHGHWYDRQKLTLRDVHNCQYVACMNPTSGSFTIDPRLQRHFCVFAVSFPGQEALVTIYSSILAQHLALRSASMAVQRMSSQLVASALGKPARLAPSPVRKTHCFRGLMAASYLVNVLFMLSNQYSFNEAVCQQEPCTRKSRRRFFPRPSSFIMSSTSGTSPIFSRYRSFSAVSSHPLAKAGPAGALLLCRSQERKQSDLGPGDSDDGDGM</sequence>
<dbReference type="PANTHER" id="PTHR45703">
    <property type="entry name" value="DYNEIN HEAVY CHAIN"/>
    <property type="match status" value="1"/>
</dbReference>
<dbReference type="Gene3D" id="3.40.50.300">
    <property type="entry name" value="P-loop containing nucleotide triphosphate hydrolases"/>
    <property type="match status" value="3"/>
</dbReference>
<evidence type="ECO:0000256" key="2">
    <source>
        <dbReference type="ARBA" id="ARBA00008887"/>
    </source>
</evidence>
<evidence type="ECO:0000313" key="19">
    <source>
        <dbReference type="Ensembl" id="ENSSSCP00055048487.1"/>
    </source>
</evidence>
<evidence type="ECO:0000256" key="8">
    <source>
        <dbReference type="ARBA" id="ARBA00023017"/>
    </source>
</evidence>
<dbReference type="FunFam" id="1.10.472.130:FF:000001">
    <property type="entry name" value="Dynein, axonemal, heavy chain 9"/>
    <property type="match status" value="1"/>
</dbReference>
<dbReference type="FunFam" id="1.10.287.2620:FF:000004">
    <property type="entry name" value="Dynein axonemal heavy chain 17"/>
    <property type="match status" value="1"/>
</dbReference>
<dbReference type="Gene3D" id="1.20.140.100">
    <property type="entry name" value="Dynein heavy chain, N-terminal domain 2"/>
    <property type="match status" value="1"/>
</dbReference>
<evidence type="ECO:0000259" key="17">
    <source>
        <dbReference type="Pfam" id="PF12774"/>
    </source>
</evidence>
<evidence type="ECO:0008006" key="21">
    <source>
        <dbReference type="Google" id="ProtNLM"/>
    </source>
</evidence>
<feature type="domain" description="Dynein heavy chain linker" evidence="16">
    <location>
        <begin position="1130"/>
        <end position="1535"/>
    </location>
</feature>